<dbReference type="AlphaFoldDB" id="A0A0F9W5U9"/>
<name>A0A0F9W5U9_9ZZZZ</name>
<keyword evidence="4" id="KW-0413">Isomerase</keyword>
<evidence type="ECO:0000256" key="1">
    <source>
        <dbReference type="ARBA" id="ARBA00005959"/>
    </source>
</evidence>
<reference evidence="6" key="1">
    <citation type="journal article" date="2015" name="Nature">
        <title>Complex archaea that bridge the gap between prokaryotes and eukaryotes.</title>
        <authorList>
            <person name="Spang A."/>
            <person name="Saw J.H."/>
            <person name="Jorgensen S.L."/>
            <person name="Zaremba-Niedzwiedzka K."/>
            <person name="Martijn J."/>
            <person name="Lind A.E."/>
            <person name="van Eijk R."/>
            <person name="Schleper C."/>
            <person name="Guy L."/>
            <person name="Ettema T.J."/>
        </authorList>
    </citation>
    <scope>NUCLEOTIDE SEQUENCE</scope>
</reference>
<feature type="domain" description="NAD-dependent epimerase/dehydratase" evidence="5">
    <location>
        <begin position="10"/>
        <end position="238"/>
    </location>
</feature>
<protein>
    <recommendedName>
        <fullName evidence="5">NAD-dependent epimerase/dehydratase domain-containing protein</fullName>
    </recommendedName>
</protein>
<accession>A0A0F9W5U9</accession>
<gene>
    <name evidence="6" type="ORF">LCGC14_0322750</name>
</gene>
<comment type="caution">
    <text evidence="6">The sequence shown here is derived from an EMBL/GenBank/DDBJ whole genome shotgun (WGS) entry which is preliminary data.</text>
</comment>
<dbReference type="Gene3D" id="3.40.50.720">
    <property type="entry name" value="NAD(P)-binding Rossmann-like Domain"/>
    <property type="match status" value="1"/>
</dbReference>
<evidence type="ECO:0000256" key="3">
    <source>
        <dbReference type="ARBA" id="ARBA00023002"/>
    </source>
</evidence>
<dbReference type="InterPro" id="IPR001509">
    <property type="entry name" value="Epimerase_deHydtase"/>
</dbReference>
<evidence type="ECO:0000256" key="2">
    <source>
        <dbReference type="ARBA" id="ARBA00022857"/>
    </source>
</evidence>
<dbReference type="InterPro" id="IPR028614">
    <property type="entry name" value="GDP_fucose/colitose_synth"/>
</dbReference>
<keyword evidence="3" id="KW-0560">Oxidoreductase</keyword>
<evidence type="ECO:0000259" key="5">
    <source>
        <dbReference type="Pfam" id="PF01370"/>
    </source>
</evidence>
<dbReference type="GO" id="GO:0016853">
    <property type="term" value="F:isomerase activity"/>
    <property type="evidence" value="ECO:0007669"/>
    <property type="project" value="UniProtKB-KW"/>
</dbReference>
<dbReference type="InterPro" id="IPR036291">
    <property type="entry name" value="NAD(P)-bd_dom_sf"/>
</dbReference>
<sequence length="331" mass="35587">MSTPLSLQHILVTGGSGFLGTAVLQKLDAAGCRHVWSPSSGTLNLLDEDLCRKCVVEFAPDTIIHCAAICGGIGANQGTEAEFCQGNLRMGLNVLHGAHVAHARLINIGSVCAYPLDCPQPMREDDLWAGWPEPTNAYYGIAKRTIMAAADAYNKQYGLERLNLVLTNLYGPGDNFDLKTSHVIPALMRRMAECGPCDTVDLWGDGTPTRDLLYVQDAAEAIVVAAVSPSAGGTINIASGQSHSIAKLARMVADVVGFHGQVEWDRAKPNGQPARLLDISRGARSLGWKATTSIQDGLRRTYEWYKASTELCGMRLCGTPVEEGGKQRHGR</sequence>
<dbReference type="SUPFAM" id="SSF51735">
    <property type="entry name" value="NAD(P)-binding Rossmann-fold domains"/>
    <property type="match status" value="1"/>
</dbReference>
<dbReference type="GO" id="GO:0050577">
    <property type="term" value="F:GDP-L-fucose synthase activity"/>
    <property type="evidence" value="ECO:0007669"/>
    <property type="project" value="TreeGrafter"/>
</dbReference>
<evidence type="ECO:0000256" key="4">
    <source>
        <dbReference type="ARBA" id="ARBA00023235"/>
    </source>
</evidence>
<dbReference type="HAMAP" id="MF_00956">
    <property type="entry name" value="GDP_fucose_synth"/>
    <property type="match status" value="1"/>
</dbReference>
<dbReference type="PANTHER" id="PTHR43238:SF1">
    <property type="entry name" value="GDP-L-FUCOSE SYNTHASE"/>
    <property type="match status" value="1"/>
</dbReference>
<organism evidence="6">
    <name type="scientific">marine sediment metagenome</name>
    <dbReference type="NCBI Taxonomy" id="412755"/>
    <lineage>
        <taxon>unclassified sequences</taxon>
        <taxon>metagenomes</taxon>
        <taxon>ecological metagenomes</taxon>
    </lineage>
</organism>
<dbReference type="Gene3D" id="3.90.25.10">
    <property type="entry name" value="UDP-galactose 4-epimerase, domain 1"/>
    <property type="match status" value="1"/>
</dbReference>
<dbReference type="Pfam" id="PF01370">
    <property type="entry name" value="Epimerase"/>
    <property type="match status" value="1"/>
</dbReference>
<comment type="similarity">
    <text evidence="1">Belongs to the NAD(P)-dependent epimerase/dehydratase family. Fucose synthase subfamily.</text>
</comment>
<dbReference type="EMBL" id="LAZR01000220">
    <property type="protein sequence ID" value="KKN81056.1"/>
    <property type="molecule type" value="Genomic_DNA"/>
</dbReference>
<dbReference type="PANTHER" id="PTHR43238">
    <property type="entry name" value="GDP-L-FUCOSE SYNTHASE"/>
    <property type="match status" value="1"/>
</dbReference>
<keyword evidence="2" id="KW-0521">NADP</keyword>
<evidence type="ECO:0000313" key="6">
    <source>
        <dbReference type="EMBL" id="KKN81056.1"/>
    </source>
</evidence>
<proteinExistence type="inferred from homology"/>